<dbReference type="InterPro" id="IPR005829">
    <property type="entry name" value="Sugar_transporter_CS"/>
</dbReference>
<protein>
    <recommendedName>
        <fullName evidence="10">Major facilitator superfamily (MFS) profile domain-containing protein</fullName>
    </recommendedName>
</protein>
<dbReference type="InterPro" id="IPR011701">
    <property type="entry name" value="MFS"/>
</dbReference>
<dbReference type="PANTHER" id="PTHR23502:SF7">
    <property type="entry name" value="DRUG_PROTON ANTIPORTER YHK8-RELATED"/>
    <property type="match status" value="1"/>
</dbReference>
<dbReference type="CDD" id="cd17323">
    <property type="entry name" value="MFS_Tpo1_MDR_like"/>
    <property type="match status" value="1"/>
</dbReference>
<evidence type="ECO:0000256" key="6">
    <source>
        <dbReference type="ARBA" id="ARBA00022989"/>
    </source>
</evidence>
<sequence length="560" mass="61856">SHLIRKTETTRTRTMAQDDIESRLTGGEEAADVASTVFTPIRLERERTAVGLSRTATTEALAHSWSQNGYSCDPVLDPDESSEDDGPEKNSFVVGWDQGSQDPLCPRRFNTMRKWIIVSIVSMASLCVTSASSIYGSTYAQMEAEFGNSRIVSTLGLSMFVLGISLGPMLLSPLSEFYGRRPIYLVSWTMYIIWLIPQAVAKNIPTIIVGRFFDGLSGSAFLAVSAGTVGDLFNRDGLQGPMLMFSLAPFVGPAIGPVMGGFINYFTDWRWTYYVLLIWSFVIWLCIVFLVPETHHSLILKSKAIQKRKETSDDRWKAPMEMSDKSVASAIGHSLLRPFELLIFEPMCLNLCLFSAILLGILYLFFGAFPLVFRGVYGFNLWQSGLTFLGILVGMLFAAGFDPIFGRIRLNLVKNLSAETGIEGSSEPEFRLPSAIAGSVLVPAGIFMFGWSCFPWVHWIVPVIGSGIFGAGVVLVFNGIFTFLVDAYPQSAASALAANAFVRCAFAAAFPLFGVQMYNKLNYHWASSLLAFLTVAMMPFPYLFFKFGKKIRAKSRFATS</sequence>
<dbReference type="EMBL" id="CABFOC020000014">
    <property type="protein sequence ID" value="CAH0046309.1"/>
    <property type="molecule type" value="Genomic_DNA"/>
</dbReference>
<feature type="transmembrane region" description="Helical" evidence="9">
    <location>
        <begin position="435"/>
        <end position="457"/>
    </location>
</feature>
<evidence type="ECO:0000313" key="11">
    <source>
        <dbReference type="EMBL" id="CAH0046309.1"/>
    </source>
</evidence>
<dbReference type="PROSITE" id="PS00216">
    <property type="entry name" value="SUGAR_TRANSPORT_1"/>
    <property type="match status" value="1"/>
</dbReference>
<feature type="transmembrane region" description="Helical" evidence="9">
    <location>
        <begin position="245"/>
        <end position="265"/>
    </location>
</feature>
<keyword evidence="7 9" id="KW-0472">Membrane</keyword>
<dbReference type="Gene3D" id="1.20.1250.20">
    <property type="entry name" value="MFS general substrate transporter like domains"/>
    <property type="match status" value="1"/>
</dbReference>
<feature type="domain" description="Major facilitator superfamily (MFS) profile" evidence="10">
    <location>
        <begin position="117"/>
        <end position="554"/>
    </location>
</feature>
<evidence type="ECO:0000259" key="10">
    <source>
        <dbReference type="PROSITE" id="PS50850"/>
    </source>
</evidence>
<name>A0A9N9YZJ7_9HYPO</name>
<evidence type="ECO:0000256" key="1">
    <source>
        <dbReference type="ARBA" id="ARBA00004141"/>
    </source>
</evidence>
<dbReference type="FunFam" id="1.20.1250.20:FF:000082">
    <property type="entry name" value="MFS multidrug transporter, putative"/>
    <property type="match status" value="1"/>
</dbReference>
<dbReference type="OrthoDB" id="3561359at2759"/>
<evidence type="ECO:0000256" key="2">
    <source>
        <dbReference type="ARBA" id="ARBA00004236"/>
    </source>
</evidence>
<evidence type="ECO:0000256" key="3">
    <source>
        <dbReference type="ARBA" id="ARBA00008335"/>
    </source>
</evidence>
<comment type="similarity">
    <text evidence="3">Belongs to the major facilitator superfamily.</text>
</comment>
<evidence type="ECO:0000313" key="12">
    <source>
        <dbReference type="Proteomes" id="UP000775872"/>
    </source>
</evidence>
<dbReference type="Pfam" id="PF07690">
    <property type="entry name" value="MFS_1"/>
    <property type="match status" value="1"/>
</dbReference>
<dbReference type="GO" id="GO:0140115">
    <property type="term" value="P:export across plasma membrane"/>
    <property type="evidence" value="ECO:0007669"/>
    <property type="project" value="UniProtKB-ARBA"/>
</dbReference>
<evidence type="ECO:0000256" key="7">
    <source>
        <dbReference type="ARBA" id="ARBA00023136"/>
    </source>
</evidence>
<keyword evidence="12" id="KW-1185">Reference proteome</keyword>
<reference evidence="12" key="1">
    <citation type="submission" date="2019-06" db="EMBL/GenBank/DDBJ databases">
        <authorList>
            <person name="Broberg M."/>
        </authorList>
    </citation>
    <scope>NUCLEOTIDE SEQUENCE [LARGE SCALE GENOMIC DNA]</scope>
</reference>
<feature type="region of interest" description="Disordered" evidence="8">
    <location>
        <begin position="72"/>
        <end position="97"/>
    </location>
</feature>
<comment type="subcellular location">
    <subcellularLocation>
        <location evidence="2">Cell membrane</location>
    </subcellularLocation>
    <subcellularLocation>
        <location evidence="1">Membrane</location>
        <topology evidence="1">Multi-pass membrane protein</topology>
    </subcellularLocation>
</comment>
<accession>A0A9N9YZJ7</accession>
<feature type="transmembrane region" description="Helical" evidence="9">
    <location>
        <begin position="381"/>
        <end position="401"/>
    </location>
</feature>
<keyword evidence="6 9" id="KW-1133">Transmembrane helix</keyword>
<dbReference type="PANTHER" id="PTHR23502">
    <property type="entry name" value="MAJOR FACILITATOR SUPERFAMILY"/>
    <property type="match status" value="1"/>
</dbReference>
<feature type="non-terminal residue" evidence="11">
    <location>
        <position position="560"/>
    </location>
</feature>
<feature type="compositionally biased region" description="Acidic residues" evidence="8">
    <location>
        <begin position="76"/>
        <end position="86"/>
    </location>
</feature>
<keyword evidence="4" id="KW-1003">Cell membrane</keyword>
<gene>
    <name evidence="11" type="ORF">CSOL1703_00012041</name>
</gene>
<dbReference type="InterPro" id="IPR036259">
    <property type="entry name" value="MFS_trans_sf"/>
</dbReference>
<dbReference type="GO" id="GO:0022857">
    <property type="term" value="F:transmembrane transporter activity"/>
    <property type="evidence" value="ECO:0007669"/>
    <property type="project" value="InterPro"/>
</dbReference>
<dbReference type="PROSITE" id="PS50850">
    <property type="entry name" value="MFS"/>
    <property type="match status" value="1"/>
</dbReference>
<proteinExistence type="inferred from homology"/>
<organism evidence="11 12">
    <name type="scientific">Clonostachys solani</name>
    <dbReference type="NCBI Taxonomy" id="160281"/>
    <lineage>
        <taxon>Eukaryota</taxon>
        <taxon>Fungi</taxon>
        <taxon>Dikarya</taxon>
        <taxon>Ascomycota</taxon>
        <taxon>Pezizomycotina</taxon>
        <taxon>Sordariomycetes</taxon>
        <taxon>Hypocreomycetidae</taxon>
        <taxon>Hypocreales</taxon>
        <taxon>Bionectriaceae</taxon>
        <taxon>Clonostachys</taxon>
    </lineage>
</organism>
<feature type="transmembrane region" description="Helical" evidence="9">
    <location>
        <begin position="212"/>
        <end position="233"/>
    </location>
</feature>
<feature type="transmembrane region" description="Helical" evidence="9">
    <location>
        <begin position="347"/>
        <end position="369"/>
    </location>
</feature>
<dbReference type="InterPro" id="IPR020846">
    <property type="entry name" value="MFS_dom"/>
</dbReference>
<reference evidence="11 12" key="2">
    <citation type="submission" date="2021-10" db="EMBL/GenBank/DDBJ databases">
        <authorList>
            <person name="Piombo E."/>
        </authorList>
    </citation>
    <scope>NUCLEOTIDE SEQUENCE [LARGE SCALE GENOMIC DNA]</scope>
</reference>
<feature type="transmembrane region" description="Helical" evidence="9">
    <location>
        <begin position="525"/>
        <end position="545"/>
    </location>
</feature>
<feature type="transmembrane region" description="Helical" evidence="9">
    <location>
        <begin position="115"/>
        <end position="136"/>
    </location>
</feature>
<feature type="transmembrane region" description="Helical" evidence="9">
    <location>
        <begin position="151"/>
        <end position="171"/>
    </location>
</feature>
<dbReference type="GO" id="GO:0042908">
    <property type="term" value="P:xenobiotic transport"/>
    <property type="evidence" value="ECO:0007669"/>
    <property type="project" value="UniProtKB-ARBA"/>
</dbReference>
<evidence type="ECO:0000256" key="4">
    <source>
        <dbReference type="ARBA" id="ARBA00022475"/>
    </source>
</evidence>
<feature type="transmembrane region" description="Helical" evidence="9">
    <location>
        <begin position="463"/>
        <end position="485"/>
    </location>
</feature>
<comment type="caution">
    <text evidence="11">The sequence shown here is derived from an EMBL/GenBank/DDBJ whole genome shotgun (WGS) entry which is preliminary data.</text>
</comment>
<dbReference type="GO" id="GO:0005886">
    <property type="term" value="C:plasma membrane"/>
    <property type="evidence" value="ECO:0007669"/>
    <property type="project" value="UniProtKB-SubCell"/>
</dbReference>
<dbReference type="Proteomes" id="UP000775872">
    <property type="component" value="Unassembled WGS sequence"/>
</dbReference>
<evidence type="ECO:0000256" key="5">
    <source>
        <dbReference type="ARBA" id="ARBA00022692"/>
    </source>
</evidence>
<dbReference type="SUPFAM" id="SSF103473">
    <property type="entry name" value="MFS general substrate transporter"/>
    <property type="match status" value="1"/>
</dbReference>
<evidence type="ECO:0000256" key="8">
    <source>
        <dbReference type="SAM" id="MobiDB-lite"/>
    </source>
</evidence>
<evidence type="ECO:0000256" key="9">
    <source>
        <dbReference type="SAM" id="Phobius"/>
    </source>
</evidence>
<feature type="transmembrane region" description="Helical" evidence="9">
    <location>
        <begin position="271"/>
        <end position="291"/>
    </location>
</feature>
<dbReference type="AlphaFoldDB" id="A0A9N9YZJ7"/>
<keyword evidence="5 9" id="KW-0812">Transmembrane</keyword>